<dbReference type="Proteomes" id="UP000007305">
    <property type="component" value="Chromosome 8"/>
</dbReference>
<accession>A0A804QPY3</accession>
<proteinExistence type="predicted"/>
<name>A0A804QPY3_MAIZE</name>
<dbReference type="InParanoid" id="A0A804QPY3"/>
<dbReference type="AlphaFoldDB" id="A0A804QPY3"/>
<dbReference type="Gramene" id="Zm00001eb348130_T001">
    <property type="protein sequence ID" value="Zm00001eb348130_P001"/>
    <property type="gene ID" value="Zm00001eb348130"/>
</dbReference>
<evidence type="ECO:0000313" key="2">
    <source>
        <dbReference type="EnsemblPlants" id="Zm00001eb348130_P001"/>
    </source>
</evidence>
<reference evidence="2" key="3">
    <citation type="submission" date="2021-05" db="UniProtKB">
        <authorList>
            <consortium name="EnsemblPlants"/>
        </authorList>
    </citation>
    <scope>IDENTIFICATION</scope>
    <source>
        <strain evidence="2">cv. B73</strain>
    </source>
</reference>
<dbReference type="InterPro" id="IPR036457">
    <property type="entry name" value="PPM-type-like_dom_sf"/>
</dbReference>
<protein>
    <recommendedName>
        <fullName evidence="1">protein-serine/threonine phosphatase</fullName>
        <ecNumber evidence="1">3.1.3.16</ecNumber>
    </recommendedName>
</protein>
<reference evidence="2" key="2">
    <citation type="submission" date="2019-07" db="EMBL/GenBank/DDBJ databases">
        <authorList>
            <person name="Seetharam A."/>
            <person name="Woodhouse M."/>
            <person name="Cannon E."/>
        </authorList>
    </citation>
    <scope>NUCLEOTIDE SEQUENCE [LARGE SCALE GENOMIC DNA]</scope>
    <source>
        <strain evidence="2">cv. B73</strain>
    </source>
</reference>
<dbReference type="Gene3D" id="3.60.40.10">
    <property type="entry name" value="PPM-type phosphatase domain"/>
    <property type="match status" value="1"/>
</dbReference>
<evidence type="ECO:0000313" key="3">
    <source>
        <dbReference type="Proteomes" id="UP000007305"/>
    </source>
</evidence>
<evidence type="ECO:0000256" key="1">
    <source>
        <dbReference type="ARBA" id="ARBA00013081"/>
    </source>
</evidence>
<sequence>MSRDDSRILIANSRERFAVGNEDGEKKKVKVLVVALSWRLCRDVEAMAMPASLVPLLEYEEFTIRGGLMAVVNVGDSRVVLATSSDDGAITVVQLIVHLKPNLTQEEHIWWCNDQVYYLADEPGVHFVW</sequence>
<organism evidence="2 3">
    <name type="scientific">Zea mays</name>
    <name type="common">Maize</name>
    <dbReference type="NCBI Taxonomy" id="4577"/>
    <lineage>
        <taxon>Eukaryota</taxon>
        <taxon>Viridiplantae</taxon>
        <taxon>Streptophyta</taxon>
        <taxon>Embryophyta</taxon>
        <taxon>Tracheophyta</taxon>
        <taxon>Spermatophyta</taxon>
        <taxon>Magnoliopsida</taxon>
        <taxon>Liliopsida</taxon>
        <taxon>Poales</taxon>
        <taxon>Poaceae</taxon>
        <taxon>PACMAD clade</taxon>
        <taxon>Panicoideae</taxon>
        <taxon>Andropogonodae</taxon>
        <taxon>Andropogoneae</taxon>
        <taxon>Tripsacinae</taxon>
        <taxon>Zea</taxon>
    </lineage>
</organism>
<reference evidence="3" key="1">
    <citation type="journal article" date="2009" name="Science">
        <title>The B73 maize genome: complexity, diversity, and dynamics.</title>
        <authorList>
            <person name="Schnable P.S."/>
            <person name="Ware D."/>
            <person name="Fulton R.S."/>
            <person name="Stein J.C."/>
            <person name="Wei F."/>
            <person name="Pasternak S."/>
            <person name="Liang C."/>
            <person name="Zhang J."/>
            <person name="Fulton L."/>
            <person name="Graves T.A."/>
            <person name="Minx P."/>
            <person name="Reily A.D."/>
            <person name="Courtney L."/>
            <person name="Kruchowski S.S."/>
            <person name="Tomlinson C."/>
            <person name="Strong C."/>
            <person name="Delehaunty K."/>
            <person name="Fronick C."/>
            <person name="Courtney B."/>
            <person name="Rock S.M."/>
            <person name="Belter E."/>
            <person name="Du F."/>
            <person name="Kim K."/>
            <person name="Abbott R.M."/>
            <person name="Cotton M."/>
            <person name="Levy A."/>
            <person name="Marchetto P."/>
            <person name="Ochoa K."/>
            <person name="Jackson S.M."/>
            <person name="Gillam B."/>
            <person name="Chen W."/>
            <person name="Yan L."/>
            <person name="Higginbotham J."/>
            <person name="Cardenas M."/>
            <person name="Waligorski J."/>
            <person name="Applebaum E."/>
            <person name="Phelps L."/>
            <person name="Falcone J."/>
            <person name="Kanchi K."/>
            <person name="Thane T."/>
            <person name="Scimone A."/>
            <person name="Thane N."/>
            <person name="Henke J."/>
            <person name="Wang T."/>
            <person name="Ruppert J."/>
            <person name="Shah N."/>
            <person name="Rotter K."/>
            <person name="Hodges J."/>
            <person name="Ingenthron E."/>
            <person name="Cordes M."/>
            <person name="Kohlberg S."/>
            <person name="Sgro J."/>
            <person name="Delgado B."/>
            <person name="Mead K."/>
            <person name="Chinwalla A."/>
            <person name="Leonard S."/>
            <person name="Crouse K."/>
            <person name="Collura K."/>
            <person name="Kudrna D."/>
            <person name="Currie J."/>
            <person name="He R."/>
            <person name="Angelova A."/>
            <person name="Rajasekar S."/>
            <person name="Mueller T."/>
            <person name="Lomeli R."/>
            <person name="Scara G."/>
            <person name="Ko A."/>
            <person name="Delaney K."/>
            <person name="Wissotski M."/>
            <person name="Lopez G."/>
            <person name="Campos D."/>
            <person name="Braidotti M."/>
            <person name="Ashley E."/>
            <person name="Golser W."/>
            <person name="Kim H."/>
            <person name="Lee S."/>
            <person name="Lin J."/>
            <person name="Dujmic Z."/>
            <person name="Kim W."/>
            <person name="Talag J."/>
            <person name="Zuccolo A."/>
            <person name="Fan C."/>
            <person name="Sebastian A."/>
            <person name="Kramer M."/>
            <person name="Spiegel L."/>
            <person name="Nascimento L."/>
            <person name="Zutavern T."/>
            <person name="Miller B."/>
            <person name="Ambroise C."/>
            <person name="Muller S."/>
            <person name="Spooner W."/>
            <person name="Narechania A."/>
            <person name="Ren L."/>
            <person name="Wei S."/>
            <person name="Kumari S."/>
            <person name="Faga B."/>
            <person name="Levy M.J."/>
            <person name="McMahan L."/>
            <person name="Van Buren P."/>
            <person name="Vaughn M.W."/>
            <person name="Ying K."/>
            <person name="Yeh C.-T."/>
            <person name="Emrich S.J."/>
            <person name="Jia Y."/>
            <person name="Kalyanaraman A."/>
            <person name="Hsia A.-P."/>
            <person name="Barbazuk W.B."/>
            <person name="Baucom R.S."/>
            <person name="Brutnell T.P."/>
            <person name="Carpita N.C."/>
            <person name="Chaparro C."/>
            <person name="Chia J.-M."/>
            <person name="Deragon J.-M."/>
            <person name="Estill J.C."/>
            <person name="Fu Y."/>
            <person name="Jeddeloh J.A."/>
            <person name="Han Y."/>
            <person name="Lee H."/>
            <person name="Li P."/>
            <person name="Lisch D.R."/>
            <person name="Liu S."/>
            <person name="Liu Z."/>
            <person name="Nagel D.H."/>
            <person name="McCann M.C."/>
            <person name="SanMiguel P."/>
            <person name="Myers A.M."/>
            <person name="Nettleton D."/>
            <person name="Nguyen J."/>
            <person name="Penning B.W."/>
            <person name="Ponnala L."/>
            <person name="Schneider K.L."/>
            <person name="Schwartz D.C."/>
            <person name="Sharma A."/>
            <person name="Soderlund C."/>
            <person name="Springer N.M."/>
            <person name="Sun Q."/>
            <person name="Wang H."/>
            <person name="Waterman M."/>
            <person name="Westerman R."/>
            <person name="Wolfgruber T.K."/>
            <person name="Yang L."/>
            <person name="Yu Y."/>
            <person name="Zhang L."/>
            <person name="Zhou S."/>
            <person name="Zhu Q."/>
            <person name="Bennetzen J.L."/>
            <person name="Dawe R.K."/>
            <person name="Jiang J."/>
            <person name="Jiang N."/>
            <person name="Presting G.G."/>
            <person name="Wessler S.R."/>
            <person name="Aluru S."/>
            <person name="Martienssen R.A."/>
            <person name="Clifton S.W."/>
            <person name="McCombie W.R."/>
            <person name="Wing R.A."/>
            <person name="Wilson R.K."/>
        </authorList>
    </citation>
    <scope>NUCLEOTIDE SEQUENCE [LARGE SCALE GENOMIC DNA]</scope>
    <source>
        <strain evidence="3">cv. B73</strain>
    </source>
</reference>
<keyword evidence="3" id="KW-1185">Reference proteome</keyword>
<dbReference type="EnsemblPlants" id="Zm00001eb348130_T001">
    <property type="protein sequence ID" value="Zm00001eb348130_P001"/>
    <property type="gene ID" value="Zm00001eb348130"/>
</dbReference>
<dbReference type="EC" id="3.1.3.16" evidence="1"/>
<dbReference type="GO" id="GO:0004722">
    <property type="term" value="F:protein serine/threonine phosphatase activity"/>
    <property type="evidence" value="ECO:0007669"/>
    <property type="project" value="UniProtKB-EC"/>
</dbReference>